<keyword evidence="2" id="KW-1185">Reference proteome</keyword>
<evidence type="ECO:0000313" key="1">
    <source>
        <dbReference type="EMBL" id="TWW70914.1"/>
    </source>
</evidence>
<proteinExistence type="predicted"/>
<dbReference type="EMBL" id="RHFK02000009">
    <property type="protein sequence ID" value="TWW70914.1"/>
    <property type="molecule type" value="Genomic_DNA"/>
</dbReference>
<accession>A0A5C6NTV5</accession>
<evidence type="ECO:0000313" key="2">
    <source>
        <dbReference type="Proteomes" id="UP000324091"/>
    </source>
</evidence>
<sequence length="91" mass="10088">MIAGATVTIRRGVFLMTCAIKSGPVGGSQRWSLSCSGSIHSLLVRLYRNNIKRQDGFNVQVFNELVEGLTKTLAQGLFQWRQTRPANKPPL</sequence>
<comment type="caution">
    <text evidence="1">The sequence shown here is derived from an EMBL/GenBank/DDBJ whole genome shotgun (WGS) entry which is preliminary data.</text>
</comment>
<name>A0A5C6NTV5_9TELE</name>
<organism evidence="1 2">
    <name type="scientific">Takifugu flavidus</name>
    <name type="common">sansaifugu</name>
    <dbReference type="NCBI Taxonomy" id="433684"/>
    <lineage>
        <taxon>Eukaryota</taxon>
        <taxon>Metazoa</taxon>
        <taxon>Chordata</taxon>
        <taxon>Craniata</taxon>
        <taxon>Vertebrata</taxon>
        <taxon>Euteleostomi</taxon>
        <taxon>Actinopterygii</taxon>
        <taxon>Neopterygii</taxon>
        <taxon>Teleostei</taxon>
        <taxon>Neoteleostei</taxon>
        <taxon>Acanthomorphata</taxon>
        <taxon>Eupercaria</taxon>
        <taxon>Tetraodontiformes</taxon>
        <taxon>Tetradontoidea</taxon>
        <taxon>Tetraodontidae</taxon>
        <taxon>Takifugu</taxon>
    </lineage>
</organism>
<gene>
    <name evidence="1" type="ORF">D4764_17G0003970</name>
</gene>
<dbReference type="AlphaFoldDB" id="A0A5C6NTV5"/>
<reference evidence="1 2" key="1">
    <citation type="submission" date="2019-04" db="EMBL/GenBank/DDBJ databases">
        <title>Chromosome genome assembly for Takifugu flavidus.</title>
        <authorList>
            <person name="Xiao S."/>
        </authorList>
    </citation>
    <scope>NUCLEOTIDE SEQUENCE [LARGE SCALE GENOMIC DNA]</scope>
    <source>
        <strain evidence="1">HTHZ2018</strain>
        <tissue evidence="1">Muscle</tissue>
    </source>
</reference>
<dbReference type="Proteomes" id="UP000324091">
    <property type="component" value="Chromosome 17"/>
</dbReference>
<protein>
    <submittedName>
        <fullName evidence="1">Uncharacterized protein</fullName>
    </submittedName>
</protein>